<keyword evidence="2" id="KW-0472">Membrane</keyword>
<dbReference type="AlphaFoldDB" id="A0A6C0KDL9"/>
<evidence type="ECO:0000313" key="3">
    <source>
        <dbReference type="EMBL" id="QHU15749.1"/>
    </source>
</evidence>
<protein>
    <submittedName>
        <fullName evidence="3">Uncharacterized protein</fullName>
    </submittedName>
</protein>
<feature type="compositionally biased region" description="Pro residues" evidence="1">
    <location>
        <begin position="125"/>
        <end position="135"/>
    </location>
</feature>
<feature type="compositionally biased region" description="Basic and acidic residues" evidence="1">
    <location>
        <begin position="152"/>
        <end position="162"/>
    </location>
</feature>
<proteinExistence type="predicted"/>
<organism evidence="3">
    <name type="scientific">viral metagenome</name>
    <dbReference type="NCBI Taxonomy" id="1070528"/>
    <lineage>
        <taxon>unclassified sequences</taxon>
        <taxon>metagenomes</taxon>
        <taxon>organismal metagenomes</taxon>
    </lineage>
</organism>
<feature type="region of interest" description="Disordered" evidence="1">
    <location>
        <begin position="115"/>
        <end position="162"/>
    </location>
</feature>
<evidence type="ECO:0000256" key="2">
    <source>
        <dbReference type="SAM" id="Phobius"/>
    </source>
</evidence>
<dbReference type="EMBL" id="MN740867">
    <property type="protein sequence ID" value="QHU15749.1"/>
    <property type="molecule type" value="Genomic_DNA"/>
</dbReference>
<feature type="transmembrane region" description="Helical" evidence="2">
    <location>
        <begin position="172"/>
        <end position="194"/>
    </location>
</feature>
<accession>A0A6C0KDL9</accession>
<keyword evidence="2" id="KW-1133">Transmembrane helix</keyword>
<evidence type="ECO:0000256" key="1">
    <source>
        <dbReference type="SAM" id="MobiDB-lite"/>
    </source>
</evidence>
<sequence length="199" mass="21789">MSLPILQWNPINDEYGNVKASIYIKPTLSLLEFANRNTSNGNRTMMVQINGTDHPVYEGSVPLAILDKTSDVPECRQNFFNATGLYLMTLSLTWNGYPNTNGAVTFYEGVLSESASSQSQSQSPTPSPSVSPSPSPQVVEKYETTNSGAKPVDNKDDKDYTHKKPKCGTDGFSGLTLFLVGLSFFILLFAIVYVSGLKR</sequence>
<feature type="compositionally biased region" description="Low complexity" evidence="1">
    <location>
        <begin position="115"/>
        <end position="124"/>
    </location>
</feature>
<reference evidence="3" key="1">
    <citation type="journal article" date="2020" name="Nature">
        <title>Giant virus diversity and host interactions through global metagenomics.</title>
        <authorList>
            <person name="Schulz F."/>
            <person name="Roux S."/>
            <person name="Paez-Espino D."/>
            <person name="Jungbluth S."/>
            <person name="Walsh D.A."/>
            <person name="Denef V.J."/>
            <person name="McMahon K.D."/>
            <person name="Konstantinidis K.T."/>
            <person name="Eloe-Fadrosh E.A."/>
            <person name="Kyrpides N.C."/>
            <person name="Woyke T."/>
        </authorList>
    </citation>
    <scope>NUCLEOTIDE SEQUENCE</scope>
    <source>
        <strain evidence="3">GVMAG-S-3300010158-109</strain>
    </source>
</reference>
<name>A0A6C0KDL9_9ZZZZ</name>
<keyword evidence="2" id="KW-0812">Transmembrane</keyword>